<evidence type="ECO:0000256" key="5">
    <source>
        <dbReference type="ARBA" id="ARBA00022679"/>
    </source>
</evidence>
<dbReference type="Proteomes" id="UP000019484">
    <property type="component" value="Unassembled WGS sequence"/>
</dbReference>
<evidence type="ECO:0000256" key="3">
    <source>
        <dbReference type="ARBA" id="ARBA00022555"/>
    </source>
</evidence>
<dbReference type="eggNOG" id="KOG2671">
    <property type="taxonomic scope" value="Eukaryota"/>
</dbReference>
<gene>
    <name evidence="13" type="ORF">A1O1_06612</name>
</gene>
<keyword evidence="3 10" id="KW-0820">tRNA-binding</keyword>
<sequence length="526" mass="58878">MDYLVRFAQAHERFRRPELEALADLARLPCEIVSYAENTPFCIVWFPTLQNPGNANDTDDMSGLDRRETVEQAVRDFESRAILSKCIYEIWGQGADYEELDRDVTQRSRHLWDLYKHHSFKFSIDCYGSSQDAEQQRRTIDRFKYLGLLGKIRMKDPQVEFAVLEEWLPMTAAGRAADMTAAHASKDGTVPVDRVAGTSLRRVFLARKIGDSQRWLREKHDLKKRPYISTTSMDAELALVTANMALASPGKMFLDPFVGTGGFMVAAAELGAVVMGSDIDGRSYRGKGAGLEKGVGANFKKYGLEHLFVDCMCSDLTNTPFRRSARGQKPSSQNVRWLDGIVCDPPYGVREGLKVLGTRTRRAVLLASNADGDDLAAAAADTPREILVDGIPAHKLPGYIAPKKPYSFSRMLDDILDFAAATLVDGGRLAFWMPSANENDLGEEEVTVIPTHPHLLLKHECVQRFNKWSRRLLVYERLPGHLDSKVEIDELDGGQAVGDRTAQTADELNPFRKRYFQPVVDNKNGS</sequence>
<dbReference type="InterPro" id="IPR002052">
    <property type="entry name" value="DNA_methylase_N6_adenine_CS"/>
</dbReference>
<proteinExistence type="inferred from homology"/>
<dbReference type="Pfam" id="PF01170">
    <property type="entry name" value="UPF0020"/>
    <property type="match status" value="1"/>
</dbReference>
<protein>
    <recommendedName>
        <fullName evidence="9">tRNA (guanine(10)-N(2))-methyltransferase</fullName>
        <ecNumber evidence="9">2.1.1.214</ecNumber>
    </recommendedName>
</protein>
<dbReference type="AlphaFoldDB" id="W9Y0A1"/>
<dbReference type="GO" id="GO:0000049">
    <property type="term" value="F:tRNA binding"/>
    <property type="evidence" value="ECO:0007669"/>
    <property type="project" value="UniProtKB-UniRule"/>
</dbReference>
<dbReference type="OrthoDB" id="296065at2759"/>
<dbReference type="InterPro" id="IPR059073">
    <property type="entry name" value="TRMT11_N"/>
</dbReference>
<feature type="domain" description="Ribosomal RNA large subunit methyltransferase K/L-like methyltransferase" evidence="11">
    <location>
        <begin position="224"/>
        <end position="352"/>
    </location>
</feature>
<reference evidence="13 14" key="1">
    <citation type="submission" date="2013-03" db="EMBL/GenBank/DDBJ databases">
        <title>The Genome Sequence of Capronia coronata CBS 617.96.</title>
        <authorList>
            <consortium name="The Broad Institute Genomics Platform"/>
            <person name="Cuomo C."/>
            <person name="de Hoog S."/>
            <person name="Gorbushina A."/>
            <person name="Walker B."/>
            <person name="Young S.K."/>
            <person name="Zeng Q."/>
            <person name="Gargeya S."/>
            <person name="Fitzgerald M."/>
            <person name="Haas B."/>
            <person name="Abouelleil A."/>
            <person name="Allen A.W."/>
            <person name="Alvarado L."/>
            <person name="Arachchi H.M."/>
            <person name="Berlin A.M."/>
            <person name="Chapman S.B."/>
            <person name="Gainer-Dewar J."/>
            <person name="Goldberg J."/>
            <person name="Griggs A."/>
            <person name="Gujja S."/>
            <person name="Hansen M."/>
            <person name="Howarth C."/>
            <person name="Imamovic A."/>
            <person name="Ireland A."/>
            <person name="Larimer J."/>
            <person name="McCowan C."/>
            <person name="Murphy C."/>
            <person name="Pearson M."/>
            <person name="Poon T.W."/>
            <person name="Priest M."/>
            <person name="Roberts A."/>
            <person name="Saif S."/>
            <person name="Shea T."/>
            <person name="Sisk P."/>
            <person name="Sykes S."/>
            <person name="Wortman J."/>
            <person name="Nusbaum C."/>
            <person name="Birren B."/>
        </authorList>
    </citation>
    <scope>NUCLEOTIDE SEQUENCE [LARGE SCALE GENOMIC DNA]</scope>
    <source>
        <strain evidence="13 14">CBS 617.96</strain>
    </source>
</reference>
<evidence type="ECO:0000256" key="6">
    <source>
        <dbReference type="ARBA" id="ARBA00022691"/>
    </source>
</evidence>
<keyword evidence="7 10" id="KW-0819">tRNA processing</keyword>
<dbReference type="HOGENOM" id="CLU_029646_3_0_1"/>
<accession>W9Y0A1</accession>
<name>W9Y0A1_9EURO</name>
<dbReference type="STRING" id="1182541.W9Y0A1"/>
<evidence type="ECO:0000256" key="7">
    <source>
        <dbReference type="ARBA" id="ARBA00022694"/>
    </source>
</evidence>
<dbReference type="PANTHER" id="PTHR13370">
    <property type="entry name" value="RNA METHYLASE-RELATED"/>
    <property type="match status" value="1"/>
</dbReference>
<evidence type="ECO:0000313" key="14">
    <source>
        <dbReference type="Proteomes" id="UP000019484"/>
    </source>
</evidence>
<dbReference type="GO" id="GO:0032259">
    <property type="term" value="P:methylation"/>
    <property type="evidence" value="ECO:0007669"/>
    <property type="project" value="UniProtKB-UniRule"/>
</dbReference>
<dbReference type="SUPFAM" id="SSF53335">
    <property type="entry name" value="S-adenosyl-L-methionine-dependent methyltransferases"/>
    <property type="match status" value="1"/>
</dbReference>
<evidence type="ECO:0000256" key="10">
    <source>
        <dbReference type="PROSITE-ProRule" id="PRU00959"/>
    </source>
</evidence>
<evidence type="ECO:0000259" key="12">
    <source>
        <dbReference type="Pfam" id="PF25904"/>
    </source>
</evidence>
<evidence type="ECO:0000256" key="9">
    <source>
        <dbReference type="ARBA" id="ARBA00066937"/>
    </source>
</evidence>
<comment type="similarity">
    <text evidence="10">Belongs to the class I-like SAM-binding methyltransferase superfamily. TRM11 methyltransferase family.</text>
</comment>
<keyword evidence="4 10" id="KW-0489">Methyltransferase</keyword>
<keyword evidence="2" id="KW-0963">Cytoplasm</keyword>
<dbReference type="EMBL" id="AMWN01000005">
    <property type="protein sequence ID" value="EXJ86242.1"/>
    <property type="molecule type" value="Genomic_DNA"/>
</dbReference>
<evidence type="ECO:0000256" key="2">
    <source>
        <dbReference type="ARBA" id="ARBA00022490"/>
    </source>
</evidence>
<evidence type="ECO:0000256" key="1">
    <source>
        <dbReference type="ARBA" id="ARBA00004496"/>
    </source>
</evidence>
<dbReference type="PIRSF" id="PIRSF017259">
    <property type="entry name" value="tRNA_mtfrase_TRM11"/>
    <property type="match status" value="1"/>
</dbReference>
<dbReference type="GO" id="GO:0043527">
    <property type="term" value="C:tRNA methyltransferase complex"/>
    <property type="evidence" value="ECO:0007669"/>
    <property type="project" value="UniProtKB-ARBA"/>
</dbReference>
<dbReference type="InterPro" id="IPR000241">
    <property type="entry name" value="RlmKL-like_Mtase"/>
</dbReference>
<dbReference type="RefSeq" id="XP_007725680.1">
    <property type="nucleotide sequence ID" value="XM_007727490.1"/>
</dbReference>
<feature type="domain" description="tRNA (guanine(10)-N(2))-methyltransferase TRMT11 N-terminal" evidence="12">
    <location>
        <begin position="1"/>
        <end position="48"/>
    </location>
</feature>
<dbReference type="GO" id="GO:0160102">
    <property type="term" value="F:tRNA (guanine(10)-N2)-methyltransferase activity"/>
    <property type="evidence" value="ECO:0007669"/>
    <property type="project" value="UniProtKB-EC"/>
</dbReference>
<feature type="domain" description="tRNA (guanine(10)-N(2))-methyltransferase TRMT11 N-terminal" evidence="12">
    <location>
        <begin position="72"/>
        <end position="170"/>
    </location>
</feature>
<keyword evidence="14" id="KW-1185">Reference proteome</keyword>
<keyword evidence="6 10" id="KW-0949">S-adenosyl-L-methionine</keyword>
<organism evidence="13 14">
    <name type="scientific">Capronia coronata CBS 617.96</name>
    <dbReference type="NCBI Taxonomy" id="1182541"/>
    <lineage>
        <taxon>Eukaryota</taxon>
        <taxon>Fungi</taxon>
        <taxon>Dikarya</taxon>
        <taxon>Ascomycota</taxon>
        <taxon>Pezizomycotina</taxon>
        <taxon>Eurotiomycetes</taxon>
        <taxon>Chaetothyriomycetidae</taxon>
        <taxon>Chaetothyriales</taxon>
        <taxon>Herpotrichiellaceae</taxon>
        <taxon>Capronia</taxon>
    </lineage>
</organism>
<evidence type="ECO:0000313" key="13">
    <source>
        <dbReference type="EMBL" id="EXJ86242.1"/>
    </source>
</evidence>
<evidence type="ECO:0000256" key="8">
    <source>
        <dbReference type="ARBA" id="ARBA00022884"/>
    </source>
</evidence>
<dbReference type="PROSITE" id="PS51627">
    <property type="entry name" value="SAM_MT_TRM11"/>
    <property type="match status" value="1"/>
</dbReference>
<dbReference type="GO" id="GO:0008033">
    <property type="term" value="P:tRNA processing"/>
    <property type="evidence" value="ECO:0007669"/>
    <property type="project" value="UniProtKB-UniRule"/>
</dbReference>
<dbReference type="InterPro" id="IPR029063">
    <property type="entry name" value="SAM-dependent_MTases_sf"/>
</dbReference>
<dbReference type="Gene3D" id="3.40.50.150">
    <property type="entry name" value="Vaccinia Virus protein VP39"/>
    <property type="match status" value="1"/>
</dbReference>
<keyword evidence="5 10" id="KW-0808">Transferase</keyword>
<evidence type="ECO:0000256" key="4">
    <source>
        <dbReference type="ARBA" id="ARBA00022603"/>
    </source>
</evidence>
<dbReference type="PROSITE" id="PS00092">
    <property type="entry name" value="N6_MTASE"/>
    <property type="match status" value="1"/>
</dbReference>
<comment type="subcellular location">
    <subcellularLocation>
        <location evidence="1">Cytoplasm</location>
    </subcellularLocation>
</comment>
<dbReference type="EC" id="2.1.1.214" evidence="9"/>
<dbReference type="PANTHER" id="PTHR13370:SF3">
    <property type="entry name" value="TRNA (GUANINE(10)-N2)-METHYLTRANSFERASE HOMOLOG"/>
    <property type="match status" value="1"/>
</dbReference>
<dbReference type="GO" id="GO:0005737">
    <property type="term" value="C:cytoplasm"/>
    <property type="evidence" value="ECO:0007669"/>
    <property type="project" value="UniProtKB-SubCell"/>
</dbReference>
<keyword evidence="8 10" id="KW-0694">RNA-binding</keyword>
<dbReference type="Pfam" id="PF25904">
    <property type="entry name" value="Tmrp11_N"/>
    <property type="match status" value="2"/>
</dbReference>
<comment type="caution">
    <text evidence="13">The sequence shown here is derived from an EMBL/GenBank/DDBJ whole genome shotgun (WGS) entry which is preliminary data.</text>
</comment>
<dbReference type="InterPro" id="IPR016691">
    <property type="entry name" value="TRMT11"/>
</dbReference>
<dbReference type="GeneID" id="19161479"/>
<evidence type="ECO:0000259" key="11">
    <source>
        <dbReference type="Pfam" id="PF01170"/>
    </source>
</evidence>